<dbReference type="RefSeq" id="WP_088604574.1">
    <property type="nucleotide sequence ID" value="NZ_NJIH01000009.1"/>
</dbReference>
<dbReference type="InterPro" id="IPR005064">
    <property type="entry name" value="BUG"/>
</dbReference>
<proteinExistence type="inferred from homology"/>
<dbReference type="PIRSF" id="PIRSF017082">
    <property type="entry name" value="YflP"/>
    <property type="match status" value="1"/>
</dbReference>
<feature type="signal peptide" evidence="2">
    <location>
        <begin position="1"/>
        <end position="37"/>
    </location>
</feature>
<accession>A0A225MF21</accession>
<dbReference type="EMBL" id="NJIH01000009">
    <property type="protein sequence ID" value="OWT57569.1"/>
    <property type="molecule type" value="Genomic_DNA"/>
</dbReference>
<dbReference type="Gene3D" id="3.40.190.150">
    <property type="entry name" value="Bordetella uptake gene, domain 1"/>
    <property type="match status" value="1"/>
</dbReference>
<comment type="similarity">
    <text evidence="1">Belongs to the UPF0065 (bug) family.</text>
</comment>
<keyword evidence="4" id="KW-1185">Reference proteome</keyword>
<name>A0A225MF21_9BURK</name>
<dbReference type="PANTHER" id="PTHR42928:SF5">
    <property type="entry name" value="BLR1237 PROTEIN"/>
    <property type="match status" value="1"/>
</dbReference>
<feature type="chain" id="PRO_5012307755" evidence="2">
    <location>
        <begin position="38"/>
        <end position="338"/>
    </location>
</feature>
<comment type="caution">
    <text evidence="3">The sequence shown here is derived from an EMBL/GenBank/DDBJ whole genome shotgun (WGS) entry which is preliminary data.</text>
</comment>
<dbReference type="AlphaFoldDB" id="A0A225MF21"/>
<dbReference type="Pfam" id="PF03401">
    <property type="entry name" value="TctC"/>
    <property type="match status" value="1"/>
</dbReference>
<dbReference type="OrthoDB" id="8678477at2"/>
<keyword evidence="2" id="KW-0732">Signal</keyword>
<dbReference type="PANTHER" id="PTHR42928">
    <property type="entry name" value="TRICARBOXYLATE-BINDING PROTEIN"/>
    <property type="match status" value="1"/>
</dbReference>
<dbReference type="SUPFAM" id="SSF53850">
    <property type="entry name" value="Periplasmic binding protein-like II"/>
    <property type="match status" value="1"/>
</dbReference>
<gene>
    <name evidence="3" type="ORF">CEY11_16895</name>
</gene>
<organism evidence="3 4">
    <name type="scientific">Candidimonas nitroreducens</name>
    <dbReference type="NCBI Taxonomy" id="683354"/>
    <lineage>
        <taxon>Bacteria</taxon>
        <taxon>Pseudomonadati</taxon>
        <taxon>Pseudomonadota</taxon>
        <taxon>Betaproteobacteria</taxon>
        <taxon>Burkholderiales</taxon>
        <taxon>Alcaligenaceae</taxon>
        <taxon>Candidimonas</taxon>
    </lineage>
</organism>
<evidence type="ECO:0000256" key="1">
    <source>
        <dbReference type="ARBA" id="ARBA00006987"/>
    </source>
</evidence>
<reference evidence="4" key="1">
    <citation type="submission" date="2017-06" db="EMBL/GenBank/DDBJ databases">
        <title>Herbaspirillum phytohormonus sp. nov., isolated from the root nodule of Robinia pseudoacacia in lead-zinc mine.</title>
        <authorList>
            <person name="Fan M."/>
            <person name="Lin Y."/>
        </authorList>
    </citation>
    <scope>NUCLEOTIDE SEQUENCE [LARGE SCALE GENOMIC DNA]</scope>
    <source>
        <strain evidence="4">SC-089</strain>
    </source>
</reference>
<dbReference type="Proteomes" id="UP000214603">
    <property type="component" value="Unassembled WGS sequence"/>
</dbReference>
<sequence>MTNGTVLEPIRRGAIWRAVIPRLAASACAMFMVGAQAQADTFPSRPLTIVVPFTAGGAVDSVARVVADPLSKLLGQPVLVSNKPGDQANIGTYEVVRAPADGYTLLLGANGLTTNPWLNKKLPFAPLRDLAPVAKVGYAPLVLVVPAASPYKTLSQFIQGAKSKKGAMNYGSAAVGGSGHLAGELLKRDAGFQAQHVPYKGGAPALTDLIGGRLDFMMINPLEAAPHVKAGKLRALAVAAPARIASLPEVPTFTQAGLKGFEVTVWWGFLVPAKTPAPVVSLLSRDILKVLDDATVRQRLARLGAVVEPQSPEQFKKFLQEETRRWGDVIHSAGITAN</sequence>
<evidence type="ECO:0000256" key="2">
    <source>
        <dbReference type="SAM" id="SignalP"/>
    </source>
</evidence>
<protein>
    <submittedName>
        <fullName evidence="3">LacI family transcriptional regulator</fullName>
    </submittedName>
</protein>
<dbReference type="Gene3D" id="3.40.190.10">
    <property type="entry name" value="Periplasmic binding protein-like II"/>
    <property type="match status" value="1"/>
</dbReference>
<evidence type="ECO:0000313" key="4">
    <source>
        <dbReference type="Proteomes" id="UP000214603"/>
    </source>
</evidence>
<dbReference type="InterPro" id="IPR042100">
    <property type="entry name" value="Bug_dom1"/>
</dbReference>
<evidence type="ECO:0000313" key="3">
    <source>
        <dbReference type="EMBL" id="OWT57569.1"/>
    </source>
</evidence>
<dbReference type="CDD" id="cd13578">
    <property type="entry name" value="PBP2_Bug27"/>
    <property type="match status" value="1"/>
</dbReference>